<proteinExistence type="predicted"/>
<dbReference type="RefSeq" id="WP_109417288.1">
    <property type="nucleotide sequence ID" value="NZ_QEAS01000016.1"/>
</dbReference>
<dbReference type="OrthoDB" id="9810200at2"/>
<dbReference type="Proteomes" id="UP000245647">
    <property type="component" value="Unassembled WGS sequence"/>
</dbReference>
<feature type="domain" description="Aerotolerance regulator N-terminal" evidence="2">
    <location>
        <begin position="1"/>
        <end position="76"/>
    </location>
</feature>
<dbReference type="AlphaFoldDB" id="A0A2U2PD47"/>
<comment type="caution">
    <text evidence="3">The sequence shown here is derived from an EMBL/GenBank/DDBJ whole genome shotgun (WGS) entry which is preliminary data.</text>
</comment>
<dbReference type="SUPFAM" id="SSF52317">
    <property type="entry name" value="Class I glutamine amidotransferase-like"/>
    <property type="match status" value="1"/>
</dbReference>
<protein>
    <recommendedName>
        <fullName evidence="2">Aerotolerance regulator N-terminal domain-containing protein</fullName>
    </recommendedName>
</protein>
<keyword evidence="4" id="KW-1185">Reference proteome</keyword>
<evidence type="ECO:0000259" key="2">
    <source>
        <dbReference type="Pfam" id="PF07584"/>
    </source>
</evidence>
<dbReference type="InterPro" id="IPR029062">
    <property type="entry name" value="Class_I_gatase-like"/>
</dbReference>
<dbReference type="PANTHER" id="PTHR37464:SF1">
    <property type="entry name" value="BLL2463 PROTEIN"/>
    <property type="match status" value="1"/>
</dbReference>
<reference evidence="3 4" key="1">
    <citation type="submission" date="2018-04" db="EMBL/GenBank/DDBJ databases">
        <title>Pedobacter chongqingensis sp. nov., isolated from a rottenly hemp rope.</title>
        <authorList>
            <person name="Cai Y."/>
        </authorList>
    </citation>
    <scope>NUCLEOTIDE SEQUENCE [LARGE SCALE GENOMIC DNA]</scope>
    <source>
        <strain evidence="3 4">FJ4-8</strain>
    </source>
</reference>
<name>A0A2U2PD47_9SPHI</name>
<gene>
    <name evidence="3" type="ORF">DDR33_18495</name>
</gene>
<feature type="transmembrane region" description="Helical" evidence="1">
    <location>
        <begin position="6"/>
        <end position="26"/>
    </location>
</feature>
<dbReference type="NCBIfam" id="TIGR02226">
    <property type="entry name" value="two_anch"/>
    <property type="match status" value="1"/>
</dbReference>
<dbReference type="EMBL" id="QEAS01000016">
    <property type="protein sequence ID" value="PWG79272.1"/>
    <property type="molecule type" value="Genomic_DNA"/>
</dbReference>
<sequence>MRFLFPEFLFALLVTAVPLIIHLFNFRRIKRVYFSNVSFLKDIEQKSSAARKVKRLLLLALRMLALVFLVFAFARPYIPSAEKGHSSSGINAVSIYIDNSYSMELLNKEGTLLDEARRRAGEIASAYGVNDRFQLLTNDFEGRHQRLLDYEEFLSAVGEVKVSSMSRTLEEVTARQAEALSQERGAVRTAYLISDFQQNLFPARPLNISDDTEYRLVKLAPPAQTNISVDSAWFISPVHKAGESERLVVRLKNNSDQESQNVSIALTIDKQQKAIGSLSLPARTSRTDTLLFSGMQEGWRQGELRINDHPLTFDDTFFFSFLVRKAVSLLVINTAAPAPYIDAVYASDPFFHVSSTDAGSVNYSGLSAFPLIILNGTEKMTEGLAGQLKEYVENGGSLFVFPSVEPDLSGLNILTRILGTDYAEAISSQETRVSNVNYRHPVFRGVFDKQPNNPDLPLARKYILYGRSGRTAGEPVMSLPGRRTFLGDYRVGKGTVLLSAVSLSEESANLVRHSFFVPLMYQSAFLSLRDRPLFFTVGKNEYFDTDRINLAGNQSLKLKNETIEIIPDARPSVAGTRVFIADQVRQAGQYRLLKADSLLGYVSFNDNRAESDLSYVSGAGITGMFAGKKVKVFEPASTPLKNSIKAANNGVQLWKLCLILILVFLAAEILLLRFYGRKD</sequence>
<feature type="transmembrane region" description="Helical" evidence="1">
    <location>
        <begin position="56"/>
        <end position="78"/>
    </location>
</feature>
<evidence type="ECO:0000313" key="4">
    <source>
        <dbReference type="Proteomes" id="UP000245647"/>
    </source>
</evidence>
<keyword evidence="1" id="KW-0472">Membrane</keyword>
<evidence type="ECO:0000313" key="3">
    <source>
        <dbReference type="EMBL" id="PWG79272.1"/>
    </source>
</evidence>
<organism evidence="3 4">
    <name type="scientific">Pararcticibacter amylolyticus</name>
    <dbReference type="NCBI Taxonomy" id="2173175"/>
    <lineage>
        <taxon>Bacteria</taxon>
        <taxon>Pseudomonadati</taxon>
        <taxon>Bacteroidota</taxon>
        <taxon>Sphingobacteriia</taxon>
        <taxon>Sphingobacteriales</taxon>
        <taxon>Sphingobacteriaceae</taxon>
        <taxon>Pararcticibacter</taxon>
    </lineage>
</organism>
<dbReference type="InterPro" id="IPR011933">
    <property type="entry name" value="Double_TM_dom"/>
</dbReference>
<accession>A0A2U2PD47</accession>
<dbReference type="PANTHER" id="PTHR37464">
    <property type="entry name" value="BLL2463 PROTEIN"/>
    <property type="match status" value="1"/>
</dbReference>
<keyword evidence="1" id="KW-0812">Transmembrane</keyword>
<dbReference type="InterPro" id="IPR024163">
    <property type="entry name" value="Aerotolerance_reg_N"/>
</dbReference>
<dbReference type="Pfam" id="PF07584">
    <property type="entry name" value="BatA"/>
    <property type="match status" value="1"/>
</dbReference>
<keyword evidence="1" id="KW-1133">Transmembrane helix</keyword>
<feature type="transmembrane region" description="Helical" evidence="1">
    <location>
        <begin position="653"/>
        <end position="675"/>
    </location>
</feature>
<evidence type="ECO:0000256" key="1">
    <source>
        <dbReference type="SAM" id="Phobius"/>
    </source>
</evidence>